<dbReference type="RefSeq" id="WP_012638281.1">
    <property type="nucleotide sequence ID" value="NC_011901.1"/>
</dbReference>
<organism evidence="3 4">
    <name type="scientific">Thioalkalivibrio sulfidiphilus (strain HL-EbGR7)</name>
    <dbReference type="NCBI Taxonomy" id="396588"/>
    <lineage>
        <taxon>Bacteria</taxon>
        <taxon>Pseudomonadati</taxon>
        <taxon>Pseudomonadota</taxon>
        <taxon>Gammaproteobacteria</taxon>
        <taxon>Chromatiales</taxon>
        <taxon>Ectothiorhodospiraceae</taxon>
        <taxon>Thioalkalivibrio</taxon>
    </lineage>
</organism>
<dbReference type="EMBL" id="CP001339">
    <property type="protein sequence ID" value="ACL72799.1"/>
    <property type="molecule type" value="Genomic_DNA"/>
</dbReference>
<dbReference type="STRING" id="396588.Tgr7_1717"/>
<reference evidence="3 4" key="1">
    <citation type="journal article" date="2011" name="Stand. Genomic Sci.">
        <title>Complete genome sequence of 'Thioalkalivibrio sulfidophilus' HL-EbGr7.</title>
        <authorList>
            <person name="Muyzer G."/>
            <person name="Sorokin D.Y."/>
            <person name="Mavromatis K."/>
            <person name="Lapidus A."/>
            <person name="Clum A."/>
            <person name="Ivanova N."/>
            <person name="Pati A."/>
            <person name="d'Haeseleer P."/>
            <person name="Woyke T."/>
            <person name="Kyrpides N.C."/>
        </authorList>
    </citation>
    <scope>NUCLEOTIDE SEQUENCE [LARGE SCALE GENOMIC DNA]</scope>
    <source>
        <strain evidence="3 4">HL-EbGR7</strain>
    </source>
</reference>
<proteinExistence type="predicted"/>
<evidence type="ECO:0000313" key="4">
    <source>
        <dbReference type="Proteomes" id="UP000002383"/>
    </source>
</evidence>
<dbReference type="Pfam" id="PF09722">
    <property type="entry name" value="Xre_MbcA_ParS_C"/>
    <property type="match status" value="1"/>
</dbReference>
<dbReference type="HOGENOM" id="CLU_157727_0_0_6"/>
<dbReference type="eggNOG" id="COG5642">
    <property type="taxonomic scope" value="Bacteria"/>
</dbReference>
<keyword evidence="4" id="KW-1185">Reference proteome</keyword>
<evidence type="ECO:0000259" key="2">
    <source>
        <dbReference type="Pfam" id="PF20432"/>
    </source>
</evidence>
<name>B8GS95_THISH</name>
<gene>
    <name evidence="3" type="ordered locus">Tgr7_1717</name>
</gene>
<evidence type="ECO:0000259" key="1">
    <source>
        <dbReference type="Pfam" id="PF09722"/>
    </source>
</evidence>
<dbReference type="Pfam" id="PF20432">
    <property type="entry name" value="Xre-like-HTH"/>
    <property type="match status" value="1"/>
</dbReference>
<accession>B8GS95</accession>
<feature type="domain" description="Antitoxin Xre-like helix-turn-helix" evidence="2">
    <location>
        <begin position="11"/>
        <end position="66"/>
    </location>
</feature>
<dbReference type="KEGG" id="tgr:Tgr7_1717"/>
<feature type="domain" description="Antitoxin Xre/MbcA/ParS-like toxin-binding" evidence="1">
    <location>
        <begin position="71"/>
        <end position="119"/>
    </location>
</feature>
<sequence>MSQLATATPRTDPAQVLTKAFLNAGKELGLNRAALGQVIGKDRSTLTRGQIDPDSKAGELALLLVRCYRALFVLVGGDPEQLRHWMHTANHHTGGVPAEQVLTAQGLVRVTEYLDAMRGKV</sequence>
<dbReference type="InterPro" id="IPR024467">
    <property type="entry name" value="Xre/MbcA/ParS-like_toxin-bd"/>
</dbReference>
<protein>
    <submittedName>
        <fullName evidence="3">Uncharacterized protein</fullName>
    </submittedName>
</protein>
<dbReference type="AlphaFoldDB" id="B8GS95"/>
<dbReference type="GO" id="GO:0003677">
    <property type="term" value="F:DNA binding"/>
    <property type="evidence" value="ECO:0007669"/>
    <property type="project" value="InterPro"/>
</dbReference>
<dbReference type="Proteomes" id="UP000002383">
    <property type="component" value="Chromosome"/>
</dbReference>
<evidence type="ECO:0000313" key="3">
    <source>
        <dbReference type="EMBL" id="ACL72799.1"/>
    </source>
</evidence>
<dbReference type="OrthoDB" id="565125at2"/>
<dbReference type="InterPro" id="IPR046847">
    <property type="entry name" value="Xre-like_HTH"/>
</dbReference>